<protein>
    <recommendedName>
        <fullName evidence="2">Carboxypeptidase</fullName>
        <ecNumber evidence="2">3.4.16.-</ecNumber>
    </recommendedName>
</protein>
<keyword evidence="4" id="KW-1185">Reference proteome</keyword>
<comment type="similarity">
    <text evidence="1 2">Belongs to the peptidase S10 family.</text>
</comment>
<name>A0A843WZK8_COLES</name>
<reference evidence="3" key="1">
    <citation type="submission" date="2017-07" db="EMBL/GenBank/DDBJ databases">
        <title>Taro Niue Genome Assembly and Annotation.</title>
        <authorList>
            <person name="Atibalentja N."/>
            <person name="Keating K."/>
            <person name="Fields C.J."/>
        </authorList>
    </citation>
    <scope>NUCLEOTIDE SEQUENCE</scope>
    <source>
        <strain evidence="3">Niue_2</strain>
        <tissue evidence="3">Leaf</tissue>
    </source>
</reference>
<keyword evidence="2" id="KW-0121">Carboxypeptidase</keyword>
<keyword evidence="2" id="KW-0645">Protease</keyword>
<dbReference type="Pfam" id="PF00450">
    <property type="entry name" value="Peptidase_S10"/>
    <property type="match status" value="1"/>
</dbReference>
<evidence type="ECO:0000256" key="2">
    <source>
        <dbReference type="RuleBase" id="RU361156"/>
    </source>
</evidence>
<evidence type="ECO:0000256" key="1">
    <source>
        <dbReference type="ARBA" id="ARBA00009431"/>
    </source>
</evidence>
<dbReference type="GO" id="GO:0006508">
    <property type="term" value="P:proteolysis"/>
    <property type="evidence" value="ECO:0007669"/>
    <property type="project" value="UniProtKB-KW"/>
</dbReference>
<dbReference type="GO" id="GO:0004185">
    <property type="term" value="F:serine-type carboxypeptidase activity"/>
    <property type="evidence" value="ECO:0007669"/>
    <property type="project" value="UniProtKB-UniRule"/>
</dbReference>
<dbReference type="EMBL" id="NMUH01005860">
    <property type="protein sequence ID" value="MQM13867.1"/>
    <property type="molecule type" value="Genomic_DNA"/>
</dbReference>
<dbReference type="InterPro" id="IPR029058">
    <property type="entry name" value="AB_hydrolase_fold"/>
</dbReference>
<dbReference type="GO" id="GO:0005773">
    <property type="term" value="C:vacuole"/>
    <property type="evidence" value="ECO:0007669"/>
    <property type="project" value="TreeGrafter"/>
</dbReference>
<dbReference type="PANTHER" id="PTHR11802:SF460">
    <property type="entry name" value="CARBOXYPEPTIDASE"/>
    <property type="match status" value="1"/>
</dbReference>
<dbReference type="AlphaFoldDB" id="A0A843WZK8"/>
<keyword evidence="2" id="KW-0378">Hydrolase</keyword>
<gene>
    <name evidence="3" type="ORF">Taro_046792</name>
</gene>
<dbReference type="InterPro" id="IPR001563">
    <property type="entry name" value="Peptidase_S10"/>
</dbReference>
<dbReference type="SUPFAM" id="SSF53474">
    <property type="entry name" value="alpha/beta-Hydrolases"/>
    <property type="match status" value="1"/>
</dbReference>
<dbReference type="PRINTS" id="PR00724">
    <property type="entry name" value="CRBOXYPTASEC"/>
</dbReference>
<proteinExistence type="inferred from homology"/>
<dbReference type="EC" id="3.4.16.-" evidence="2"/>
<dbReference type="PROSITE" id="PS00131">
    <property type="entry name" value="CARBOXYPEPT_SER_SER"/>
    <property type="match status" value="1"/>
</dbReference>
<comment type="caution">
    <text evidence="3">The sequence shown here is derived from an EMBL/GenBank/DDBJ whole genome shotgun (WGS) entry which is preliminary data.</text>
</comment>
<dbReference type="OrthoDB" id="443318at2759"/>
<evidence type="ECO:0000313" key="3">
    <source>
        <dbReference type="EMBL" id="MQM13867.1"/>
    </source>
</evidence>
<dbReference type="Gene3D" id="3.40.50.1820">
    <property type="entry name" value="alpha/beta hydrolase"/>
    <property type="match status" value="1"/>
</dbReference>
<dbReference type="InterPro" id="IPR018202">
    <property type="entry name" value="Ser_caboxypep_ser_AS"/>
</dbReference>
<organism evidence="3 4">
    <name type="scientific">Colocasia esculenta</name>
    <name type="common">Wild taro</name>
    <name type="synonym">Arum esculentum</name>
    <dbReference type="NCBI Taxonomy" id="4460"/>
    <lineage>
        <taxon>Eukaryota</taxon>
        <taxon>Viridiplantae</taxon>
        <taxon>Streptophyta</taxon>
        <taxon>Embryophyta</taxon>
        <taxon>Tracheophyta</taxon>
        <taxon>Spermatophyta</taxon>
        <taxon>Magnoliopsida</taxon>
        <taxon>Liliopsida</taxon>
        <taxon>Araceae</taxon>
        <taxon>Aroideae</taxon>
        <taxon>Colocasieae</taxon>
        <taxon>Colocasia</taxon>
    </lineage>
</organism>
<dbReference type="PANTHER" id="PTHR11802">
    <property type="entry name" value="SERINE PROTEASE FAMILY S10 SERINE CARBOXYPEPTIDASE"/>
    <property type="match status" value="1"/>
</dbReference>
<sequence>MINKLPIGTGHAGPGCSSLGVGAMMELGPFRVIRDGKTLQRHVYAWNKFANIIFLESPIGVGFSYSKTTSDYKLSRDKRTARDAYAFLVNWLERFPHYKTREFYMVGESYAGHYVPQMAYEVLLNNKMGNRTVINLRGIAIGSGLLDDDTLVKGTLDYFWMRDLISDELHGSPARSCFSARATVRACVADARKTAFNLIRSIYVYDIYAPLCNYSSLTPSSGSTAWGVDPCSNAYVTAYLNDPAVQRTLHAKPIVWQNCRQSRSSQQLCTC</sequence>
<dbReference type="Proteomes" id="UP000652761">
    <property type="component" value="Unassembled WGS sequence"/>
</dbReference>
<accession>A0A843WZK8</accession>
<evidence type="ECO:0000313" key="4">
    <source>
        <dbReference type="Proteomes" id="UP000652761"/>
    </source>
</evidence>